<evidence type="ECO:0000259" key="6">
    <source>
        <dbReference type="Pfam" id="PF00107"/>
    </source>
</evidence>
<name>A0A0F7VD66_PENBI</name>
<feature type="domain" description="Alcohol dehydrogenase-like N-terminal" evidence="7">
    <location>
        <begin position="38"/>
        <end position="153"/>
    </location>
</feature>
<dbReference type="Proteomes" id="UP000042958">
    <property type="component" value="Unassembled WGS sequence"/>
</dbReference>
<dbReference type="Pfam" id="PF00107">
    <property type="entry name" value="ADH_zinc_N"/>
    <property type="match status" value="1"/>
</dbReference>
<dbReference type="Pfam" id="PF08240">
    <property type="entry name" value="ADH_N"/>
    <property type="match status" value="1"/>
</dbReference>
<evidence type="ECO:0000259" key="7">
    <source>
        <dbReference type="Pfam" id="PF08240"/>
    </source>
</evidence>
<evidence type="ECO:0000256" key="5">
    <source>
        <dbReference type="ARBA" id="ARBA00023002"/>
    </source>
</evidence>
<accession>A0A0F7VD66</accession>
<dbReference type="GO" id="GO:0016491">
    <property type="term" value="F:oxidoreductase activity"/>
    <property type="evidence" value="ECO:0007669"/>
    <property type="project" value="UniProtKB-KW"/>
</dbReference>
<keyword evidence="3" id="KW-0479">Metal-binding</keyword>
<sequence length="381" mass="40994">MAQESTLAVPQMHRVLYLNSTRDPYDISVVEQPTPQAGPGSAVIKILGAAVLSYAREIFSGRKPYPYPTPFVPGASAIARVAAVGPDATTLEVGQLVYFDCYIHGRDDPNSLILHGLYYGFDPGSNRLMENEWRNGTYAEYSKVPLENCFPLDERRLLGDPADGGFGYTKADLSYLSKLAVPIGGLRNVNVRAGEKVIIAPATGAFGSAAVLAALAMGAQVIAVGRNLDALKKVKSLSPEGRIRTVQITGDVAQDVRELTEFGPADVFFDISPEEAAKSTHFTSCIQALGRGGRVSLMGAFMELTLPIMAMFQNDINLKCKFMYTKQDIRFMIQLAEAGYLKLGQVGGIQTAGSFSLEEFETAFDTAAEMGGPGMQTIIAP</sequence>
<dbReference type="InterPro" id="IPR036291">
    <property type="entry name" value="NAD(P)-bd_dom_sf"/>
</dbReference>
<dbReference type="STRING" id="104259.A0A0F7VD66"/>
<dbReference type="InterPro" id="IPR013149">
    <property type="entry name" value="ADH-like_C"/>
</dbReference>
<evidence type="ECO:0000256" key="4">
    <source>
        <dbReference type="ARBA" id="ARBA00022833"/>
    </source>
</evidence>
<feature type="domain" description="Alcohol dehydrogenase-like C-terminal" evidence="6">
    <location>
        <begin position="207"/>
        <end position="336"/>
    </location>
</feature>
<dbReference type="SUPFAM" id="SSF50129">
    <property type="entry name" value="GroES-like"/>
    <property type="match status" value="1"/>
</dbReference>
<keyword evidence="9" id="KW-1185">Reference proteome</keyword>
<evidence type="ECO:0000256" key="1">
    <source>
        <dbReference type="ARBA" id="ARBA00001947"/>
    </source>
</evidence>
<dbReference type="InterPro" id="IPR013154">
    <property type="entry name" value="ADH-like_N"/>
</dbReference>
<dbReference type="GO" id="GO:0046872">
    <property type="term" value="F:metal ion binding"/>
    <property type="evidence" value="ECO:0007669"/>
    <property type="project" value="UniProtKB-KW"/>
</dbReference>
<organism evidence="8 9">
    <name type="scientific">Penicillium brasilianum</name>
    <dbReference type="NCBI Taxonomy" id="104259"/>
    <lineage>
        <taxon>Eukaryota</taxon>
        <taxon>Fungi</taxon>
        <taxon>Dikarya</taxon>
        <taxon>Ascomycota</taxon>
        <taxon>Pezizomycotina</taxon>
        <taxon>Eurotiomycetes</taxon>
        <taxon>Eurotiomycetidae</taxon>
        <taxon>Eurotiales</taxon>
        <taxon>Aspergillaceae</taxon>
        <taxon>Penicillium</taxon>
    </lineage>
</organism>
<evidence type="ECO:0000256" key="3">
    <source>
        <dbReference type="ARBA" id="ARBA00022723"/>
    </source>
</evidence>
<reference evidence="9" key="1">
    <citation type="journal article" date="2015" name="Genome Announc.">
        <title>Draft genome sequence of the fungus Penicillium brasilianum MG11.</title>
        <authorList>
            <person name="Horn F."/>
            <person name="Linde J."/>
            <person name="Mattern D.J."/>
            <person name="Walther G."/>
            <person name="Guthke R."/>
            <person name="Brakhage A.A."/>
            <person name="Valiante V."/>
        </authorList>
    </citation>
    <scope>NUCLEOTIDE SEQUENCE [LARGE SCALE GENOMIC DNA]</scope>
    <source>
        <strain evidence="9">MG11</strain>
    </source>
</reference>
<dbReference type="PANTHER" id="PTHR43350">
    <property type="entry name" value="NAD-DEPENDENT ALCOHOL DEHYDROGENASE"/>
    <property type="match status" value="1"/>
</dbReference>
<comment type="similarity">
    <text evidence="2">Belongs to the zinc-containing alcohol dehydrogenase family.</text>
</comment>
<dbReference type="Gene3D" id="3.40.50.720">
    <property type="entry name" value="NAD(P)-binding Rossmann-like Domain"/>
    <property type="match status" value="1"/>
</dbReference>
<protein>
    <recommendedName>
        <fullName evidence="10">Alcohol dehydrogenase</fullName>
    </recommendedName>
</protein>
<evidence type="ECO:0008006" key="10">
    <source>
        <dbReference type="Google" id="ProtNLM"/>
    </source>
</evidence>
<comment type="cofactor">
    <cofactor evidence="1">
        <name>Zn(2+)</name>
        <dbReference type="ChEBI" id="CHEBI:29105"/>
    </cofactor>
</comment>
<dbReference type="OrthoDB" id="5407715at2759"/>
<evidence type="ECO:0000313" key="9">
    <source>
        <dbReference type="Proteomes" id="UP000042958"/>
    </source>
</evidence>
<gene>
    <name evidence="8" type="ORF">PMG11_04601</name>
</gene>
<dbReference type="PANTHER" id="PTHR43350:SF17">
    <property type="entry name" value="NAD-DEPENDENT ALCOHOL DEHYDROGENASE"/>
    <property type="match status" value="1"/>
</dbReference>
<keyword evidence="4" id="KW-0862">Zinc</keyword>
<evidence type="ECO:0000256" key="2">
    <source>
        <dbReference type="ARBA" id="ARBA00008072"/>
    </source>
</evidence>
<keyword evidence="5" id="KW-0560">Oxidoreductase</keyword>
<dbReference type="InterPro" id="IPR011032">
    <property type="entry name" value="GroES-like_sf"/>
</dbReference>
<dbReference type="AlphaFoldDB" id="A0A0F7VD66"/>
<proteinExistence type="inferred from homology"/>
<dbReference type="SUPFAM" id="SSF51735">
    <property type="entry name" value="NAD(P)-binding Rossmann-fold domains"/>
    <property type="match status" value="1"/>
</dbReference>
<dbReference type="Gene3D" id="3.90.180.10">
    <property type="entry name" value="Medium-chain alcohol dehydrogenases, catalytic domain"/>
    <property type="match status" value="1"/>
</dbReference>
<dbReference type="CDD" id="cd05188">
    <property type="entry name" value="MDR"/>
    <property type="match status" value="1"/>
</dbReference>
<dbReference type="EMBL" id="CDHK01000004">
    <property type="protein sequence ID" value="CEO59953.1"/>
    <property type="molecule type" value="Genomic_DNA"/>
</dbReference>
<evidence type="ECO:0000313" key="8">
    <source>
        <dbReference type="EMBL" id="CEO59953.1"/>
    </source>
</evidence>